<dbReference type="GO" id="GO:0009451">
    <property type="term" value="P:RNA modification"/>
    <property type="evidence" value="ECO:0007669"/>
    <property type="project" value="InterPro"/>
</dbReference>
<dbReference type="NCBIfam" id="TIGR00756">
    <property type="entry name" value="PPR"/>
    <property type="match status" value="3"/>
</dbReference>
<dbReference type="GO" id="GO:0008270">
    <property type="term" value="F:zinc ion binding"/>
    <property type="evidence" value="ECO:0007669"/>
    <property type="project" value="InterPro"/>
</dbReference>
<dbReference type="Proteomes" id="UP000631114">
    <property type="component" value="Unassembled WGS sequence"/>
</dbReference>
<organism evidence="5 6">
    <name type="scientific">Coptis chinensis</name>
    <dbReference type="NCBI Taxonomy" id="261450"/>
    <lineage>
        <taxon>Eukaryota</taxon>
        <taxon>Viridiplantae</taxon>
        <taxon>Streptophyta</taxon>
        <taxon>Embryophyta</taxon>
        <taxon>Tracheophyta</taxon>
        <taxon>Spermatophyta</taxon>
        <taxon>Magnoliopsida</taxon>
        <taxon>Ranunculales</taxon>
        <taxon>Ranunculaceae</taxon>
        <taxon>Coptidoideae</taxon>
        <taxon>Coptis</taxon>
    </lineage>
</organism>
<dbReference type="InterPro" id="IPR046960">
    <property type="entry name" value="PPR_At4g14850-like_plant"/>
</dbReference>
<evidence type="ECO:0000256" key="2">
    <source>
        <dbReference type="ARBA" id="ARBA00022737"/>
    </source>
</evidence>
<dbReference type="InterPro" id="IPR002885">
    <property type="entry name" value="PPR_rpt"/>
</dbReference>
<reference evidence="5 6" key="1">
    <citation type="submission" date="2020-10" db="EMBL/GenBank/DDBJ databases">
        <title>The Coptis chinensis genome and diversification of protoberbering-type alkaloids.</title>
        <authorList>
            <person name="Wang B."/>
            <person name="Shu S."/>
            <person name="Song C."/>
            <person name="Liu Y."/>
        </authorList>
    </citation>
    <scope>NUCLEOTIDE SEQUENCE [LARGE SCALE GENOMIC DNA]</scope>
    <source>
        <strain evidence="5">HL-2020</strain>
        <tissue evidence="5">Leaf</tissue>
    </source>
</reference>
<name>A0A835LF02_9MAGN</name>
<dbReference type="Pfam" id="PF20431">
    <property type="entry name" value="E_motif"/>
    <property type="match status" value="1"/>
</dbReference>
<dbReference type="Pfam" id="PF13041">
    <property type="entry name" value="PPR_2"/>
    <property type="match status" value="2"/>
</dbReference>
<dbReference type="InterPro" id="IPR046848">
    <property type="entry name" value="E_motif"/>
</dbReference>
<dbReference type="FunFam" id="1.25.40.10:FF:000344">
    <property type="entry name" value="Pentatricopeptide repeat-containing protein"/>
    <property type="match status" value="1"/>
</dbReference>
<comment type="caution">
    <text evidence="5">The sequence shown here is derived from an EMBL/GenBank/DDBJ whole genome shotgun (WGS) entry which is preliminary data.</text>
</comment>
<feature type="repeat" description="PPR" evidence="3">
    <location>
        <begin position="312"/>
        <end position="346"/>
    </location>
</feature>
<dbReference type="PROSITE" id="PS51375">
    <property type="entry name" value="PPR"/>
    <property type="match status" value="3"/>
</dbReference>
<sequence>MRMMRKEGEEPTCSPTRNLVSIESERLLSSVNWADYTKEGDWQVQKKRGSKSKAKVVTGESGESLLFSPLLLLKAENLGNCCNGSVFRFECQGNLAYATLIFHHLKNPQTTDWNSMIRGYAQSPSSLEAIFYYNQMMFLAQAYPNNFTYSFLLKACEKTKAGKKCREVHGTMVQRGYVEDVVVCTNLVRCYVGNGLITAAERVFEEMPVRDLVAWNSMISCYSQAGLHEEALKVYSRMKSYGVGVDTFTLVSLLSSCAHVGALSFGVQMHKFVDENGFMGNVFVGNALIDMYSKCGGLDWARRVFERMRKRDIFTWNSMIIGLGVHGRGKEAITLFQQMLLEGLQPNHITFLGLLCACSHQGLVEEGLNYFMMMSSKFSLQPGIKHYGCVVDMFGRAGELQKALNFIQDSPSVDDPVLWRTLLGSCKIHRNVGIGEVAMKKLVTLNGLGAGDCVLLAGIYSEAKDQQGASRMRKLIKNKGIKTTPGWSWIEIQNNVHKFVVDDKSHCDTEEIYLKLMEVIHRATLVGYVEEKPSVSVYENSKECCGNSGSYHSEKLAIAFGLARTPEGTSLRIVKNLRVCKDCHSFTKYVSKVFQREIIVRDRVRFHNFKDGACSCKDFW</sequence>
<dbReference type="InterPro" id="IPR032867">
    <property type="entry name" value="DYW_dom"/>
</dbReference>
<dbReference type="AlphaFoldDB" id="A0A835LF02"/>
<dbReference type="PANTHER" id="PTHR47926:SF411">
    <property type="entry name" value="PENTATRICOPEPTIDE REPEAT-CONTAINING PROTEIN"/>
    <property type="match status" value="1"/>
</dbReference>
<feature type="repeat" description="PPR" evidence="3">
    <location>
        <begin position="281"/>
        <end position="311"/>
    </location>
</feature>
<dbReference type="PANTHER" id="PTHR47926">
    <property type="entry name" value="PENTATRICOPEPTIDE REPEAT-CONTAINING PROTEIN"/>
    <property type="match status" value="1"/>
</dbReference>
<feature type="repeat" description="PPR" evidence="3">
    <location>
        <begin position="211"/>
        <end position="245"/>
    </location>
</feature>
<keyword evidence="6" id="KW-1185">Reference proteome</keyword>
<dbReference type="InterPro" id="IPR011990">
    <property type="entry name" value="TPR-like_helical_dom_sf"/>
</dbReference>
<evidence type="ECO:0000256" key="3">
    <source>
        <dbReference type="PROSITE-ProRule" id="PRU00708"/>
    </source>
</evidence>
<dbReference type="Pfam" id="PF14432">
    <property type="entry name" value="DYW_deaminase"/>
    <property type="match status" value="1"/>
</dbReference>
<evidence type="ECO:0000259" key="4">
    <source>
        <dbReference type="Pfam" id="PF14432"/>
    </source>
</evidence>
<evidence type="ECO:0000256" key="1">
    <source>
        <dbReference type="ARBA" id="ARBA00006643"/>
    </source>
</evidence>
<evidence type="ECO:0000313" key="5">
    <source>
        <dbReference type="EMBL" id="KAF9593078.1"/>
    </source>
</evidence>
<accession>A0A835LF02</accession>
<dbReference type="EMBL" id="JADFTS010000008">
    <property type="protein sequence ID" value="KAF9593078.1"/>
    <property type="molecule type" value="Genomic_DNA"/>
</dbReference>
<gene>
    <name evidence="5" type="ORF">IFM89_020142</name>
</gene>
<proteinExistence type="inferred from homology"/>
<dbReference type="Gene3D" id="1.25.40.10">
    <property type="entry name" value="Tetratricopeptide repeat domain"/>
    <property type="match status" value="2"/>
</dbReference>
<evidence type="ECO:0000313" key="6">
    <source>
        <dbReference type="Proteomes" id="UP000631114"/>
    </source>
</evidence>
<keyword evidence="2" id="KW-0677">Repeat</keyword>
<dbReference type="GO" id="GO:0003729">
    <property type="term" value="F:mRNA binding"/>
    <property type="evidence" value="ECO:0007669"/>
    <property type="project" value="UniProtKB-ARBA"/>
</dbReference>
<dbReference type="OrthoDB" id="727945at2759"/>
<dbReference type="Pfam" id="PF01535">
    <property type="entry name" value="PPR"/>
    <property type="match status" value="2"/>
</dbReference>
<protein>
    <recommendedName>
        <fullName evidence="4">DYW domain-containing protein</fullName>
    </recommendedName>
</protein>
<feature type="domain" description="DYW" evidence="4">
    <location>
        <begin position="550"/>
        <end position="620"/>
    </location>
</feature>
<dbReference type="FunFam" id="1.25.40.10:FF:000690">
    <property type="entry name" value="Pentatricopeptide repeat-containing protein"/>
    <property type="match status" value="1"/>
</dbReference>
<comment type="similarity">
    <text evidence="1">Belongs to the PPR family. PCMP-H subfamily.</text>
</comment>